<evidence type="ECO:0000313" key="2">
    <source>
        <dbReference type="Proteomes" id="UP001044222"/>
    </source>
</evidence>
<reference evidence="1" key="1">
    <citation type="submission" date="2021-01" db="EMBL/GenBank/DDBJ databases">
        <title>A chromosome-scale assembly of European eel, Anguilla anguilla.</title>
        <authorList>
            <person name="Henkel C."/>
            <person name="Jong-Raadsen S.A."/>
            <person name="Dufour S."/>
            <person name="Weltzien F.-A."/>
            <person name="Palstra A.P."/>
            <person name="Pelster B."/>
            <person name="Spaink H.P."/>
            <person name="Van Den Thillart G.E."/>
            <person name="Jansen H."/>
            <person name="Zahm M."/>
            <person name="Klopp C."/>
            <person name="Cedric C."/>
            <person name="Louis A."/>
            <person name="Berthelot C."/>
            <person name="Parey E."/>
            <person name="Roest Crollius H."/>
            <person name="Montfort J."/>
            <person name="Robinson-Rechavi M."/>
            <person name="Bucao C."/>
            <person name="Bouchez O."/>
            <person name="Gislard M."/>
            <person name="Lluch J."/>
            <person name="Milhes M."/>
            <person name="Lampietro C."/>
            <person name="Lopez Roques C."/>
            <person name="Donnadieu C."/>
            <person name="Braasch I."/>
            <person name="Desvignes T."/>
            <person name="Postlethwait J."/>
            <person name="Bobe J."/>
            <person name="Guiguen Y."/>
            <person name="Dirks R."/>
        </authorList>
    </citation>
    <scope>NUCLEOTIDE SEQUENCE</scope>
    <source>
        <strain evidence="1">Tag_6206</strain>
        <tissue evidence="1">Liver</tissue>
    </source>
</reference>
<dbReference type="Proteomes" id="UP001044222">
    <property type="component" value="Chromosome 13"/>
</dbReference>
<keyword evidence="2" id="KW-1185">Reference proteome</keyword>
<evidence type="ECO:0000313" key="1">
    <source>
        <dbReference type="EMBL" id="KAG5836860.1"/>
    </source>
</evidence>
<organism evidence="1 2">
    <name type="scientific">Anguilla anguilla</name>
    <name type="common">European freshwater eel</name>
    <name type="synonym">Muraena anguilla</name>
    <dbReference type="NCBI Taxonomy" id="7936"/>
    <lineage>
        <taxon>Eukaryota</taxon>
        <taxon>Metazoa</taxon>
        <taxon>Chordata</taxon>
        <taxon>Craniata</taxon>
        <taxon>Vertebrata</taxon>
        <taxon>Euteleostomi</taxon>
        <taxon>Actinopterygii</taxon>
        <taxon>Neopterygii</taxon>
        <taxon>Teleostei</taxon>
        <taxon>Anguilliformes</taxon>
        <taxon>Anguillidae</taxon>
        <taxon>Anguilla</taxon>
    </lineage>
</organism>
<dbReference type="AlphaFoldDB" id="A0A9D3LXA4"/>
<proteinExistence type="predicted"/>
<name>A0A9D3LXA4_ANGAN</name>
<gene>
    <name evidence="1" type="ORF">ANANG_G00233180</name>
</gene>
<dbReference type="EMBL" id="JAFIRN010000013">
    <property type="protein sequence ID" value="KAG5836860.1"/>
    <property type="molecule type" value="Genomic_DNA"/>
</dbReference>
<accession>A0A9D3LXA4</accession>
<sequence>MILRLLGNRTLQLTLNQGSPCPPGIRQWVCRRRDRFTPTNLLTLSNENVAEADRTLTIPKFGFTVSAFKKIAGAAIASVVQVLCLGERMRKERRGGKGMKGRAEENVHGA</sequence>
<protein>
    <submittedName>
        <fullName evidence="1">Uncharacterized protein</fullName>
    </submittedName>
</protein>
<comment type="caution">
    <text evidence="1">The sequence shown here is derived from an EMBL/GenBank/DDBJ whole genome shotgun (WGS) entry which is preliminary data.</text>
</comment>